<feature type="region of interest" description="Disordered" evidence="1">
    <location>
        <begin position="1"/>
        <end position="70"/>
    </location>
</feature>
<dbReference type="EMBL" id="POUC01000155">
    <property type="protein sequence ID" value="PNG20246.1"/>
    <property type="molecule type" value="Genomic_DNA"/>
</dbReference>
<evidence type="ECO:0000313" key="2">
    <source>
        <dbReference type="EMBL" id="PNG20246.1"/>
    </source>
</evidence>
<comment type="caution">
    <text evidence="2">The sequence shown here is derived from an EMBL/GenBank/DDBJ whole genome shotgun (WGS) entry which is preliminary data.</text>
</comment>
<dbReference type="AlphaFoldDB" id="A0A2N8TMK1"/>
<organism evidence="2 3">
    <name type="scientific">Streptomyces cahuitamycinicus</name>
    <dbReference type="NCBI Taxonomy" id="2070367"/>
    <lineage>
        <taxon>Bacteria</taxon>
        <taxon>Bacillati</taxon>
        <taxon>Actinomycetota</taxon>
        <taxon>Actinomycetes</taxon>
        <taxon>Kitasatosporales</taxon>
        <taxon>Streptomycetaceae</taxon>
        <taxon>Streptomyces</taxon>
    </lineage>
</organism>
<dbReference type="Proteomes" id="UP000235943">
    <property type="component" value="Unassembled WGS sequence"/>
</dbReference>
<keyword evidence="3" id="KW-1185">Reference proteome</keyword>
<name>A0A2N8TMK1_9ACTN</name>
<reference evidence="2 3" key="1">
    <citation type="submission" date="2018-01" db="EMBL/GenBank/DDBJ databases">
        <title>Draft genome sequence of Streptomyces sp. 13K301.</title>
        <authorList>
            <person name="Sahin N."/>
            <person name="Saygin H."/>
            <person name="Ay H."/>
        </authorList>
    </citation>
    <scope>NUCLEOTIDE SEQUENCE [LARGE SCALE GENOMIC DNA]</scope>
    <source>
        <strain evidence="2 3">13K301</strain>
    </source>
</reference>
<proteinExistence type="predicted"/>
<feature type="non-terminal residue" evidence="2">
    <location>
        <position position="70"/>
    </location>
</feature>
<feature type="compositionally biased region" description="Low complexity" evidence="1">
    <location>
        <begin position="42"/>
        <end position="54"/>
    </location>
</feature>
<protein>
    <submittedName>
        <fullName evidence="2">Uncharacterized protein</fullName>
    </submittedName>
</protein>
<accession>A0A2N8TMK1</accession>
<evidence type="ECO:0000313" key="3">
    <source>
        <dbReference type="Proteomes" id="UP000235943"/>
    </source>
</evidence>
<evidence type="ECO:0000256" key="1">
    <source>
        <dbReference type="SAM" id="MobiDB-lite"/>
    </source>
</evidence>
<gene>
    <name evidence="2" type="ORF">C1J00_21215</name>
</gene>
<sequence>MGRTCTGCAPSAFSRQGVTRPSGSCRAPCPPRRPPRVRRLAHAAAAGRALGDARQSASVRRYPGRSRPGL</sequence>